<keyword evidence="3" id="KW-1185">Reference proteome</keyword>
<evidence type="ECO:0000313" key="3">
    <source>
        <dbReference type="Proteomes" id="UP000051448"/>
    </source>
</evidence>
<dbReference type="FunFam" id="1.10.150.310:FF:000001">
    <property type="entry name" value="RNA-binding transcriptional accessory protein"/>
    <property type="match status" value="1"/>
</dbReference>
<dbReference type="InterPro" id="IPR010994">
    <property type="entry name" value="RuvA_2-like"/>
</dbReference>
<proteinExistence type="predicted"/>
<dbReference type="Gene3D" id="2.40.50.140">
    <property type="entry name" value="Nucleic acid-binding proteins"/>
    <property type="match status" value="1"/>
</dbReference>
<dbReference type="CDD" id="cd05685">
    <property type="entry name" value="S1_Tex"/>
    <property type="match status" value="1"/>
</dbReference>
<dbReference type="Proteomes" id="UP000051448">
    <property type="component" value="Unassembled WGS sequence"/>
</dbReference>
<dbReference type="SUPFAM" id="SSF50249">
    <property type="entry name" value="Nucleic acid-binding proteins"/>
    <property type="match status" value="1"/>
</dbReference>
<dbReference type="InterPro" id="IPR050437">
    <property type="entry name" value="Ribos_protein_bS1-like"/>
</dbReference>
<dbReference type="GO" id="GO:0006412">
    <property type="term" value="P:translation"/>
    <property type="evidence" value="ECO:0007669"/>
    <property type="project" value="TreeGrafter"/>
</dbReference>
<dbReference type="Gene3D" id="3.30.420.140">
    <property type="entry name" value="YqgF/RNase H-like domain"/>
    <property type="match status" value="1"/>
</dbReference>
<dbReference type="InterPro" id="IPR055179">
    <property type="entry name" value="Tex-like_central_region"/>
</dbReference>
<feature type="domain" description="S1 motif" evidence="1">
    <location>
        <begin position="653"/>
        <end position="722"/>
    </location>
</feature>
<dbReference type="PATRIC" id="fig|1423759.3.peg.2028"/>
<dbReference type="Pfam" id="PF00575">
    <property type="entry name" value="S1"/>
    <property type="match status" value="1"/>
</dbReference>
<dbReference type="InterPro" id="IPR018974">
    <property type="entry name" value="Tex-like_N"/>
</dbReference>
<dbReference type="InterPro" id="IPR044146">
    <property type="entry name" value="S1_Tex"/>
</dbReference>
<comment type="caution">
    <text evidence="2">The sequence shown here is derived from an EMBL/GenBank/DDBJ whole genome shotgun (WGS) entry which is preliminary data.</text>
</comment>
<dbReference type="SMART" id="SM00316">
    <property type="entry name" value="S1"/>
    <property type="match status" value="1"/>
</dbReference>
<dbReference type="InterPro" id="IPR012340">
    <property type="entry name" value="NA-bd_OB-fold"/>
</dbReference>
<name>A0A0R1MFC9_9LACO</name>
<protein>
    <submittedName>
        <fullName evidence="2">Transcription accessory protein</fullName>
    </submittedName>
</protein>
<organism evidence="2 3">
    <name type="scientific">Liquorilactobacillus hordei DSM 19519</name>
    <dbReference type="NCBI Taxonomy" id="1423759"/>
    <lineage>
        <taxon>Bacteria</taxon>
        <taxon>Bacillati</taxon>
        <taxon>Bacillota</taxon>
        <taxon>Bacilli</taxon>
        <taxon>Lactobacillales</taxon>
        <taxon>Lactobacillaceae</taxon>
        <taxon>Liquorilactobacillus</taxon>
    </lineage>
</organism>
<dbReference type="SMART" id="SM00732">
    <property type="entry name" value="YqgFc"/>
    <property type="match status" value="1"/>
</dbReference>
<dbReference type="FunFam" id="3.30.420.140:FF:000001">
    <property type="entry name" value="RNA-binding transcriptional accessory protein"/>
    <property type="match status" value="1"/>
</dbReference>
<accession>A0A0R1MFC9</accession>
<dbReference type="InterPro" id="IPR032639">
    <property type="entry name" value="Tex_YqgF"/>
</dbReference>
<dbReference type="SUPFAM" id="SSF47781">
    <property type="entry name" value="RuvA domain 2-like"/>
    <property type="match status" value="2"/>
</dbReference>
<dbReference type="InterPro" id="IPR037027">
    <property type="entry name" value="YqgF/RNaseH-like_dom_sf"/>
</dbReference>
<dbReference type="Pfam" id="PF16921">
    <property type="entry name" value="Tex_YqgF"/>
    <property type="match status" value="1"/>
</dbReference>
<dbReference type="GO" id="GO:0006139">
    <property type="term" value="P:nucleobase-containing compound metabolic process"/>
    <property type="evidence" value="ECO:0007669"/>
    <property type="project" value="InterPro"/>
</dbReference>
<evidence type="ECO:0000313" key="2">
    <source>
        <dbReference type="EMBL" id="KRL03890.1"/>
    </source>
</evidence>
<dbReference type="Pfam" id="PF09371">
    <property type="entry name" value="Tex_N"/>
    <property type="match status" value="1"/>
</dbReference>
<dbReference type="InterPro" id="IPR012337">
    <property type="entry name" value="RNaseH-like_sf"/>
</dbReference>
<gene>
    <name evidence="2" type="ORF">FC92_GL001942</name>
</gene>
<dbReference type="EMBL" id="AZDX01000063">
    <property type="protein sequence ID" value="KRL03890.1"/>
    <property type="molecule type" value="Genomic_DNA"/>
</dbReference>
<dbReference type="STRING" id="1423759.FC92_GL001942"/>
<dbReference type="SUPFAM" id="SSF158832">
    <property type="entry name" value="Tex N-terminal region-like"/>
    <property type="match status" value="1"/>
</dbReference>
<dbReference type="InterPro" id="IPR006641">
    <property type="entry name" value="YqgF/RNaseH-like_dom"/>
</dbReference>
<dbReference type="FunFam" id="1.10.10.650:FF:000001">
    <property type="entry name" value="S1 RNA-binding domain 1"/>
    <property type="match status" value="1"/>
</dbReference>
<dbReference type="Pfam" id="PF22706">
    <property type="entry name" value="Tex_central_region"/>
    <property type="match status" value="1"/>
</dbReference>
<dbReference type="GO" id="GO:0005737">
    <property type="term" value="C:cytoplasm"/>
    <property type="evidence" value="ECO:0007669"/>
    <property type="project" value="UniProtKB-ARBA"/>
</dbReference>
<dbReference type="Pfam" id="PF12836">
    <property type="entry name" value="HHH_3"/>
    <property type="match status" value="1"/>
</dbReference>
<dbReference type="Gene3D" id="1.10.150.310">
    <property type="entry name" value="Tex RuvX-like domain-like"/>
    <property type="match status" value="1"/>
</dbReference>
<dbReference type="InterPro" id="IPR023319">
    <property type="entry name" value="Tex-like_HTH_dom_sf"/>
</dbReference>
<dbReference type="Pfam" id="PF17674">
    <property type="entry name" value="HHH_9"/>
    <property type="match status" value="1"/>
</dbReference>
<dbReference type="PANTHER" id="PTHR10724">
    <property type="entry name" value="30S RIBOSOMAL PROTEIN S1"/>
    <property type="match status" value="1"/>
</dbReference>
<dbReference type="GO" id="GO:0003729">
    <property type="term" value="F:mRNA binding"/>
    <property type="evidence" value="ECO:0007669"/>
    <property type="project" value="TreeGrafter"/>
</dbReference>
<reference evidence="2 3" key="1">
    <citation type="journal article" date="2015" name="Genome Announc.">
        <title>Expanding the biotechnology potential of lactobacilli through comparative genomics of 213 strains and associated genera.</title>
        <authorList>
            <person name="Sun Z."/>
            <person name="Harris H.M."/>
            <person name="McCann A."/>
            <person name="Guo C."/>
            <person name="Argimon S."/>
            <person name="Zhang W."/>
            <person name="Yang X."/>
            <person name="Jeffery I.B."/>
            <person name="Cooney J.C."/>
            <person name="Kagawa T.F."/>
            <person name="Liu W."/>
            <person name="Song Y."/>
            <person name="Salvetti E."/>
            <person name="Wrobel A."/>
            <person name="Rasinkangas P."/>
            <person name="Parkhill J."/>
            <person name="Rea M.C."/>
            <person name="O'Sullivan O."/>
            <person name="Ritari J."/>
            <person name="Douillard F.P."/>
            <person name="Paul Ross R."/>
            <person name="Yang R."/>
            <person name="Briner A.E."/>
            <person name="Felis G.E."/>
            <person name="de Vos W.M."/>
            <person name="Barrangou R."/>
            <person name="Klaenhammer T.R."/>
            <person name="Caufield P.W."/>
            <person name="Cui Y."/>
            <person name="Zhang H."/>
            <person name="O'Toole P.W."/>
        </authorList>
    </citation>
    <scope>NUCLEOTIDE SEQUENCE [LARGE SCALE GENOMIC DNA]</scope>
    <source>
        <strain evidence="2 3">DSM 19519</strain>
    </source>
</reference>
<dbReference type="Gene3D" id="1.10.3500.10">
    <property type="entry name" value="Tex N-terminal region-like"/>
    <property type="match status" value="1"/>
</dbReference>
<dbReference type="GO" id="GO:0003735">
    <property type="term" value="F:structural constituent of ribosome"/>
    <property type="evidence" value="ECO:0007669"/>
    <property type="project" value="TreeGrafter"/>
</dbReference>
<dbReference type="AlphaFoldDB" id="A0A0R1MFC9"/>
<dbReference type="PROSITE" id="PS50126">
    <property type="entry name" value="S1"/>
    <property type="match status" value="1"/>
</dbReference>
<dbReference type="PANTHER" id="PTHR10724:SF10">
    <property type="entry name" value="S1 RNA-BINDING DOMAIN-CONTAINING PROTEIN 1"/>
    <property type="match status" value="1"/>
</dbReference>
<dbReference type="InterPro" id="IPR023323">
    <property type="entry name" value="Tex-like_dom_sf"/>
</dbReference>
<dbReference type="FunFam" id="2.40.50.140:FF:000051">
    <property type="entry name" value="RNA-binding transcriptional accessory protein"/>
    <property type="match status" value="1"/>
</dbReference>
<dbReference type="InterPro" id="IPR003029">
    <property type="entry name" value="S1_domain"/>
</dbReference>
<dbReference type="InterPro" id="IPR041692">
    <property type="entry name" value="HHH_9"/>
</dbReference>
<sequence length="727" mass="81707">MTVNNSILDKIAKQLNLKYTQVQATAKMYDEGATVPFMARYRKEKTGNLDEVKIREILDNKLQLEKIEKRRVDVENAIQKQEKLTPLLKKKIEAAVTLQEIEDLYLPFKKKRRTRAMIAKEAGIEPFARWLMTPEAKNPREYATKFVNPAQDILDVEQVVAGACDILAEEISENALYRTRIRQITKQLGKIITKTKKIEVDEQQVFKNYYDFIIPYKKIANHQILAINRGERLGIISTVIQVDEDQILDYLSVRIVKNKTAEITKILRVAIADGYKRLIKPAIERELRNELTQRASEHAIEVFGSNLYHLLMQSPLKGKCVLGFDPAYRTGCKLAVVDETGKFKSKAIIYPHQKKNAQKDDDNWNKALKQFVEILENNRVDVVAIGNGTASRESEAFVAEAVKQTARTVVYAIVNEAGASVYSASKVAREEFPDFHVEERSAVSIARRLQDPLAELVKIDPQAIGVGQYQHDLPQKELGSKLDAVIETAVNQVGIDLNTASPQLLQNVSGLSSATAANIVTYRNEIGTFKQRNELKKVPRLGPKAYEQAAGFLRIVEGKNFLDNTDIHPESYQIAKALLEKFRIASSEIGKSKATEKLKNVNIQLVAVELGVGEETLTDIIASLIKPGRDIRSDLPPILLRSDVLKIADLKPEMKLKGTVRNVIDFGAFVDIGVKQDGLVHLSQLKRGFVKNPNDVVAVGDIVDVWVLSVDEQRKRIQLTMISPEKS</sequence>
<evidence type="ECO:0000259" key="1">
    <source>
        <dbReference type="PROSITE" id="PS50126"/>
    </source>
</evidence>
<dbReference type="Gene3D" id="1.10.10.650">
    <property type="entry name" value="RuvA domain 2-like"/>
    <property type="match status" value="1"/>
</dbReference>
<dbReference type="SUPFAM" id="SSF53098">
    <property type="entry name" value="Ribonuclease H-like"/>
    <property type="match status" value="1"/>
</dbReference>